<dbReference type="AlphaFoldDB" id="A0A521G3A6"/>
<dbReference type="SUPFAM" id="SSF88659">
    <property type="entry name" value="Sigma3 and sigma4 domains of RNA polymerase sigma factors"/>
    <property type="match status" value="1"/>
</dbReference>
<proteinExistence type="inferred from homology"/>
<dbReference type="InterPro" id="IPR002852">
    <property type="entry name" value="UPF0251"/>
</dbReference>
<dbReference type="GO" id="GO:0003677">
    <property type="term" value="F:DNA binding"/>
    <property type="evidence" value="ECO:0007669"/>
    <property type="project" value="UniProtKB-KW"/>
</dbReference>
<evidence type="ECO:0000256" key="2">
    <source>
        <dbReference type="HAMAP-Rule" id="MF_00674"/>
    </source>
</evidence>
<dbReference type="Gene3D" id="1.10.10.10">
    <property type="entry name" value="Winged helix-like DNA-binding domain superfamily/Winged helix DNA-binding domain"/>
    <property type="match status" value="1"/>
</dbReference>
<dbReference type="HAMAP" id="MF_00674">
    <property type="entry name" value="UPF0251"/>
    <property type="match status" value="1"/>
</dbReference>
<dbReference type="InterPro" id="IPR013324">
    <property type="entry name" value="RNA_pol_sigma_r3/r4-like"/>
</dbReference>
<dbReference type="PANTHER" id="PTHR37478">
    <property type="match status" value="1"/>
</dbReference>
<keyword evidence="4" id="KW-1185">Reference proteome</keyword>
<sequence>MKAAAASTTEMSPRPKKQRCCEGRFSGQIFKPNGIPMRNIQQISLFRDELEALRLCDLEGLFQEQAGERMGVSRGTVQRLLASARRKTAEALVSGAALVLAGEEEDGTAECRDQETAAAS</sequence>
<organism evidence="3 4">
    <name type="scientific">Candidatus Electronema aureum</name>
    <dbReference type="NCBI Taxonomy" id="2005002"/>
    <lineage>
        <taxon>Bacteria</taxon>
        <taxon>Pseudomonadati</taxon>
        <taxon>Thermodesulfobacteriota</taxon>
        <taxon>Desulfobulbia</taxon>
        <taxon>Desulfobulbales</taxon>
        <taxon>Desulfobulbaceae</taxon>
        <taxon>Candidatus Electronema</taxon>
    </lineage>
</organism>
<dbReference type="EMBL" id="NQJD01000006">
    <property type="protein sequence ID" value="TAA75488.1"/>
    <property type="molecule type" value="Genomic_DNA"/>
</dbReference>
<dbReference type="PANTHER" id="PTHR37478:SF2">
    <property type="entry name" value="UPF0251 PROTEIN TK0562"/>
    <property type="match status" value="1"/>
</dbReference>
<evidence type="ECO:0000256" key="1">
    <source>
        <dbReference type="ARBA" id="ARBA00009350"/>
    </source>
</evidence>
<keyword evidence="3" id="KW-0238">DNA-binding</keyword>
<comment type="similarity">
    <text evidence="1 2">Belongs to the UPF0251 family.</text>
</comment>
<dbReference type="Pfam" id="PF02001">
    <property type="entry name" value="DUF134"/>
    <property type="match status" value="1"/>
</dbReference>
<dbReference type="InterPro" id="IPR036388">
    <property type="entry name" value="WH-like_DNA-bd_sf"/>
</dbReference>
<accession>A0A521G3A6</accession>
<gene>
    <name evidence="3" type="ORF">CDV28_10643</name>
</gene>
<evidence type="ECO:0000313" key="3">
    <source>
        <dbReference type="EMBL" id="TAA75488.1"/>
    </source>
</evidence>
<evidence type="ECO:0000313" key="4">
    <source>
        <dbReference type="Proteomes" id="UP000316238"/>
    </source>
</evidence>
<name>A0A521G3A6_9BACT</name>
<protein>
    <recommendedName>
        <fullName evidence="2">UPF0251 protein CDV28_10643</fullName>
    </recommendedName>
</protein>
<comment type="caution">
    <text evidence="3">The sequence shown here is derived from an EMBL/GenBank/DDBJ whole genome shotgun (WGS) entry which is preliminary data.</text>
</comment>
<dbReference type="Proteomes" id="UP000316238">
    <property type="component" value="Unassembled WGS sequence"/>
</dbReference>
<reference evidence="3" key="1">
    <citation type="submission" date="2017-07" db="EMBL/GenBank/DDBJ databases">
        <title>The cable genome - Insights into the physiology and evolution of filamentous bacteria capable of sulfide oxidation via long distance electron transfer.</title>
        <authorList>
            <person name="Thorup C."/>
            <person name="Bjerg J.T."/>
            <person name="Schreiber L."/>
            <person name="Nielsen L.P."/>
            <person name="Kjeldsen K.U."/>
            <person name="Boesen T."/>
            <person name="Boggild A."/>
            <person name="Meysman F."/>
            <person name="Geelhoed J."/>
            <person name="Schramm A."/>
        </authorList>
    </citation>
    <scope>NUCLEOTIDE SEQUENCE [LARGE SCALE GENOMIC DNA]</scope>
    <source>
        <strain evidence="3">GS</strain>
    </source>
</reference>